<dbReference type="EMBL" id="KZ819670">
    <property type="protein sequence ID" value="PWN26776.1"/>
    <property type="molecule type" value="Genomic_DNA"/>
</dbReference>
<reference evidence="5 6" key="1">
    <citation type="journal article" date="2018" name="Mol. Biol. Evol.">
        <title>Broad Genomic Sampling Reveals a Smut Pathogenic Ancestry of the Fungal Clade Ustilaginomycotina.</title>
        <authorList>
            <person name="Kijpornyongpan T."/>
            <person name="Mondo S.J."/>
            <person name="Barry K."/>
            <person name="Sandor L."/>
            <person name="Lee J."/>
            <person name="Lipzen A."/>
            <person name="Pangilinan J."/>
            <person name="LaButti K."/>
            <person name="Hainaut M."/>
            <person name="Henrissat B."/>
            <person name="Grigoriev I.V."/>
            <person name="Spatafora J.W."/>
            <person name="Aime M.C."/>
        </authorList>
    </citation>
    <scope>NUCLEOTIDE SEQUENCE [LARGE SCALE GENOMIC DNA]</scope>
    <source>
        <strain evidence="5 6">MCA 5214</strain>
    </source>
</reference>
<dbReference type="InterPro" id="IPR050776">
    <property type="entry name" value="Ank_Repeat/CDKN_Inhibitor"/>
</dbReference>
<dbReference type="OrthoDB" id="10057496at2759"/>
<keyword evidence="6" id="KW-1185">Reference proteome</keyword>
<evidence type="ECO:0000256" key="4">
    <source>
        <dbReference type="SAM" id="MobiDB-lite"/>
    </source>
</evidence>
<evidence type="ECO:0000313" key="6">
    <source>
        <dbReference type="Proteomes" id="UP000245884"/>
    </source>
</evidence>
<feature type="repeat" description="ANK" evidence="3">
    <location>
        <begin position="95"/>
        <end position="127"/>
    </location>
</feature>
<dbReference type="PROSITE" id="PS50088">
    <property type="entry name" value="ANK_REPEAT"/>
    <property type="match status" value="1"/>
</dbReference>
<evidence type="ECO:0000313" key="5">
    <source>
        <dbReference type="EMBL" id="PWN26776.1"/>
    </source>
</evidence>
<gene>
    <name evidence="5" type="ORF">BDZ90DRAFT_275077</name>
</gene>
<protein>
    <submittedName>
        <fullName evidence="5">Uncharacterized protein</fullName>
    </submittedName>
</protein>
<feature type="compositionally biased region" description="Basic and acidic residues" evidence="4">
    <location>
        <begin position="154"/>
        <end position="178"/>
    </location>
</feature>
<dbReference type="RefSeq" id="XP_025361388.1">
    <property type="nucleotide sequence ID" value="XM_025508863.1"/>
</dbReference>
<accession>A0A316UND0</accession>
<evidence type="ECO:0000256" key="3">
    <source>
        <dbReference type="PROSITE-ProRule" id="PRU00023"/>
    </source>
</evidence>
<keyword evidence="1" id="KW-0677">Repeat</keyword>
<dbReference type="PROSITE" id="PS50297">
    <property type="entry name" value="ANK_REP_REGION"/>
    <property type="match status" value="1"/>
</dbReference>
<dbReference type="Proteomes" id="UP000245884">
    <property type="component" value="Unassembled WGS sequence"/>
</dbReference>
<proteinExistence type="predicted"/>
<feature type="compositionally biased region" description="Basic and acidic residues" evidence="4">
    <location>
        <begin position="244"/>
        <end position="277"/>
    </location>
</feature>
<dbReference type="PANTHER" id="PTHR24201">
    <property type="entry name" value="ANK_REP_REGION DOMAIN-CONTAINING PROTEIN"/>
    <property type="match status" value="1"/>
</dbReference>
<dbReference type="Pfam" id="PF12796">
    <property type="entry name" value="Ank_2"/>
    <property type="match status" value="1"/>
</dbReference>
<keyword evidence="2 3" id="KW-0040">ANK repeat</keyword>
<feature type="compositionally biased region" description="Basic and acidic residues" evidence="4">
    <location>
        <begin position="133"/>
        <end position="145"/>
    </location>
</feature>
<dbReference type="GeneID" id="37030686"/>
<dbReference type="AlphaFoldDB" id="A0A316UND0"/>
<dbReference type="Gene3D" id="1.25.40.20">
    <property type="entry name" value="Ankyrin repeat-containing domain"/>
    <property type="match status" value="1"/>
</dbReference>
<dbReference type="InterPro" id="IPR036770">
    <property type="entry name" value="Ankyrin_rpt-contain_sf"/>
</dbReference>
<dbReference type="SMART" id="SM00248">
    <property type="entry name" value="ANK"/>
    <property type="match status" value="2"/>
</dbReference>
<feature type="compositionally biased region" description="Acidic residues" evidence="4">
    <location>
        <begin position="185"/>
        <end position="196"/>
    </location>
</feature>
<organism evidence="5 6">
    <name type="scientific">Jaminaea rosea</name>
    <dbReference type="NCBI Taxonomy" id="1569628"/>
    <lineage>
        <taxon>Eukaryota</taxon>
        <taxon>Fungi</taxon>
        <taxon>Dikarya</taxon>
        <taxon>Basidiomycota</taxon>
        <taxon>Ustilaginomycotina</taxon>
        <taxon>Exobasidiomycetes</taxon>
        <taxon>Microstromatales</taxon>
        <taxon>Microstromatales incertae sedis</taxon>
        <taxon>Jaminaea</taxon>
    </lineage>
</organism>
<name>A0A316UND0_9BASI</name>
<dbReference type="InterPro" id="IPR002110">
    <property type="entry name" value="Ankyrin_rpt"/>
</dbReference>
<feature type="region of interest" description="Disordered" evidence="4">
    <location>
        <begin position="133"/>
        <end position="277"/>
    </location>
</feature>
<sequence length="277" mass="30457">MSQSTQPVKLNDEQIDDLLYCARAGEVEDLGAYLDELVPPSTQGAVKVKQAVLAQVVDGSGNGMFHYVCANGHLDTFNLLSPLSSLSLLLHQNSSGNTPLHWAGLNGHLPLVKALVERIEDLEKEDTEGAKVIREKQREEEMKRRAESKRKRRQEAAKQADEDKKSEAATGSSEDKKTAPTNGDAELDDDEEDDPPELSLWDLRNNFGRGPTSESQMNDRENVVQFLLTRMAAGGGAEPASTKPDQEDVKELEQKTKEASLEDKDGEAKGQEKDTLS</sequence>
<dbReference type="SUPFAM" id="SSF48403">
    <property type="entry name" value="Ankyrin repeat"/>
    <property type="match status" value="1"/>
</dbReference>
<dbReference type="STRING" id="1569628.A0A316UND0"/>
<dbReference type="PANTHER" id="PTHR24201:SF15">
    <property type="entry name" value="ANKYRIN REPEAT DOMAIN-CONTAINING PROTEIN 66"/>
    <property type="match status" value="1"/>
</dbReference>
<evidence type="ECO:0000256" key="2">
    <source>
        <dbReference type="ARBA" id="ARBA00023043"/>
    </source>
</evidence>
<evidence type="ECO:0000256" key="1">
    <source>
        <dbReference type="ARBA" id="ARBA00022737"/>
    </source>
</evidence>